<dbReference type="AlphaFoldDB" id="A0A0Z8MUD2"/>
<proteinExistence type="predicted"/>
<name>A0A0Z8MUD2_STRSU</name>
<evidence type="ECO:0000313" key="2">
    <source>
        <dbReference type="Proteomes" id="UP000069831"/>
    </source>
</evidence>
<sequence length="114" mass="12474">MTVVSPSFADSGTAKSNENSTDCLYPLFSGVNFVLLTVILTVSAETIWVEKIPPKNTSRIASNFLILAIFGSSTFYILKYLLLFLYNPLTLFASAFTLLANTPEPNNTKSGVNR</sequence>
<reference evidence="1 2" key="1">
    <citation type="submission" date="2016-02" db="EMBL/GenBank/DDBJ databases">
        <authorList>
            <consortium name="Pathogen Informatics"/>
        </authorList>
    </citation>
    <scope>NUCLEOTIDE SEQUENCE [LARGE SCALE GENOMIC DNA]</scope>
    <source>
        <strain evidence="1 2">LSS95</strain>
    </source>
</reference>
<dbReference type="EMBL" id="FIIR01000043">
    <property type="protein sequence ID" value="CYW15362.1"/>
    <property type="molecule type" value="Genomic_DNA"/>
</dbReference>
<evidence type="ECO:0000313" key="1">
    <source>
        <dbReference type="EMBL" id="CYW15362.1"/>
    </source>
</evidence>
<gene>
    <name evidence="1" type="ORF">ERS132457_02132</name>
</gene>
<accession>A0A0Z8MUD2</accession>
<protein>
    <submittedName>
        <fullName evidence="1">Uncharacterized protein</fullName>
    </submittedName>
</protein>
<organism evidence="1 2">
    <name type="scientific">Streptococcus suis</name>
    <dbReference type="NCBI Taxonomy" id="1307"/>
    <lineage>
        <taxon>Bacteria</taxon>
        <taxon>Bacillati</taxon>
        <taxon>Bacillota</taxon>
        <taxon>Bacilli</taxon>
        <taxon>Lactobacillales</taxon>
        <taxon>Streptococcaceae</taxon>
        <taxon>Streptococcus</taxon>
    </lineage>
</organism>
<dbReference type="Proteomes" id="UP000069831">
    <property type="component" value="Unassembled WGS sequence"/>
</dbReference>